<keyword evidence="2" id="KW-1185">Reference proteome</keyword>
<proteinExistence type="predicted"/>
<comment type="caution">
    <text evidence="1">The sequence shown here is derived from an EMBL/GenBank/DDBJ whole genome shotgun (WGS) entry which is preliminary data.</text>
</comment>
<organism evidence="1 2">
    <name type="scientific">Naganishia onofrii</name>
    <dbReference type="NCBI Taxonomy" id="1851511"/>
    <lineage>
        <taxon>Eukaryota</taxon>
        <taxon>Fungi</taxon>
        <taxon>Dikarya</taxon>
        <taxon>Basidiomycota</taxon>
        <taxon>Agaricomycotina</taxon>
        <taxon>Tremellomycetes</taxon>
        <taxon>Filobasidiales</taxon>
        <taxon>Filobasidiaceae</taxon>
        <taxon>Naganishia</taxon>
    </lineage>
</organism>
<gene>
    <name evidence="1" type="ORF">QFC24_004116</name>
</gene>
<evidence type="ECO:0000313" key="1">
    <source>
        <dbReference type="EMBL" id="KAJ9122687.1"/>
    </source>
</evidence>
<dbReference type="EMBL" id="JASBWV010000014">
    <property type="protein sequence ID" value="KAJ9122687.1"/>
    <property type="molecule type" value="Genomic_DNA"/>
</dbReference>
<sequence length="417" mass="45908">MSSHLQSARAANRRARAREQDEAFSEDEVAETQASQSKRRKGKGRARDSDLDLDDDDDVVPMQTQGRKATQTQSAGATQGLTAFKKKVHDLVKLALYQEYRKQPLRKDDINKKVMERANAKVFNALFDEAQSILRMKFGMELVGLRPRVEEAAAANGANGDEVIAATQKKKSTAGAKAYILRSVLSSSLISLMTKPKPIAQDGSTARVDLAAPTGGEGDGKVDCGALVDWQKGDGGPTGGIALIGLLWVVLGTILVHDRTMLEDKIKLAFAERLDIHEHTVLPLLSRDQVKRQITFDDFLKNLVKQNYLEKVKIPGVNQGEELSELRWGPRADAEFGEQEVAEFMVDIMATREPIGVGSDDEEDARPVRGKRGRNGQNGNHANGAQKDRETPEQRRTKMMDDIKQAAGTELRPITKA</sequence>
<dbReference type="Proteomes" id="UP001234202">
    <property type="component" value="Unassembled WGS sequence"/>
</dbReference>
<evidence type="ECO:0000313" key="2">
    <source>
        <dbReference type="Proteomes" id="UP001234202"/>
    </source>
</evidence>
<protein>
    <submittedName>
        <fullName evidence="1">Uncharacterized protein</fullName>
    </submittedName>
</protein>
<name>A0ACC2XIZ6_9TREE</name>
<accession>A0ACC2XIZ6</accession>
<reference evidence="1" key="1">
    <citation type="submission" date="2023-04" db="EMBL/GenBank/DDBJ databases">
        <title>Draft Genome sequencing of Naganishia species isolated from polar environments using Oxford Nanopore Technology.</title>
        <authorList>
            <person name="Leo P."/>
            <person name="Venkateswaran K."/>
        </authorList>
    </citation>
    <scope>NUCLEOTIDE SEQUENCE</scope>
    <source>
        <strain evidence="1">DBVPG 5303</strain>
    </source>
</reference>